<evidence type="ECO:0000256" key="2">
    <source>
        <dbReference type="SAM" id="SignalP"/>
    </source>
</evidence>
<reference evidence="3 4" key="1">
    <citation type="submission" date="2016-07" db="EMBL/GenBank/DDBJ databases">
        <title>Pervasive Adenine N6-methylation of Active Genes in Fungi.</title>
        <authorList>
            <consortium name="DOE Joint Genome Institute"/>
            <person name="Mondo S.J."/>
            <person name="Dannebaum R.O."/>
            <person name="Kuo R.C."/>
            <person name="Labutti K."/>
            <person name="Haridas S."/>
            <person name="Kuo A."/>
            <person name="Salamov A."/>
            <person name="Ahrendt S.R."/>
            <person name="Lipzen A."/>
            <person name="Sullivan W."/>
            <person name="Andreopoulos W.B."/>
            <person name="Clum A."/>
            <person name="Lindquist E."/>
            <person name="Daum C."/>
            <person name="Ramamoorthy G.K."/>
            <person name="Gryganskyi A."/>
            <person name="Culley D."/>
            <person name="Magnuson J.K."/>
            <person name="James T.Y."/>
            <person name="O'Malley M.A."/>
            <person name="Stajich J.E."/>
            <person name="Spatafora J.W."/>
            <person name="Visel A."/>
            <person name="Grigoriev I.V."/>
        </authorList>
    </citation>
    <scope>NUCLEOTIDE SEQUENCE [LARGE SCALE GENOMIC DNA]</scope>
    <source>
        <strain evidence="3 4">NRRL 3116</strain>
    </source>
</reference>
<evidence type="ECO:0008006" key="5">
    <source>
        <dbReference type="Google" id="ProtNLM"/>
    </source>
</evidence>
<dbReference type="Proteomes" id="UP000193648">
    <property type="component" value="Unassembled WGS sequence"/>
</dbReference>
<protein>
    <recommendedName>
        <fullName evidence="5">Extracellular membrane protein CFEM domain-containing protein</fullName>
    </recommendedName>
</protein>
<gene>
    <name evidence="3" type="ORF">BCR41DRAFT_354267</name>
</gene>
<evidence type="ECO:0000313" key="3">
    <source>
        <dbReference type="EMBL" id="ORZ14884.1"/>
    </source>
</evidence>
<name>A0A1Y2GLN6_9FUNG</name>
<feature type="chain" id="PRO_5012621257" description="Extracellular membrane protein CFEM domain-containing protein" evidence="2">
    <location>
        <begin position="20"/>
        <end position="178"/>
    </location>
</feature>
<feature type="signal peptide" evidence="2">
    <location>
        <begin position="1"/>
        <end position="19"/>
    </location>
</feature>
<keyword evidence="2" id="KW-0732">Signal</keyword>
<evidence type="ECO:0000313" key="4">
    <source>
        <dbReference type="Proteomes" id="UP000193648"/>
    </source>
</evidence>
<feature type="compositionally biased region" description="Basic and acidic residues" evidence="1">
    <location>
        <begin position="126"/>
        <end position="135"/>
    </location>
</feature>
<dbReference type="AlphaFoldDB" id="A0A1Y2GLN6"/>
<dbReference type="GeneID" id="33566124"/>
<feature type="compositionally biased region" description="Low complexity" evidence="1">
    <location>
        <begin position="136"/>
        <end position="147"/>
    </location>
</feature>
<comment type="caution">
    <text evidence="3">The sequence shown here is derived from an EMBL/GenBank/DDBJ whole genome shotgun (WGS) entry which is preliminary data.</text>
</comment>
<dbReference type="EMBL" id="MCFF01000020">
    <property type="protein sequence ID" value="ORZ14884.1"/>
    <property type="molecule type" value="Genomic_DNA"/>
</dbReference>
<dbReference type="InParanoid" id="A0A1Y2GLN6"/>
<feature type="region of interest" description="Disordered" evidence="1">
    <location>
        <begin position="119"/>
        <end position="151"/>
    </location>
</feature>
<sequence length="178" mass="18223">MKLFITIVSLAIATVGVSAVGPVDPAKLPIAWCNIYKEDACLGGAVPAACGANSTYSSSCKSTFSNDFVCTSFQVSCLCTPKEGGEQKDVSMDAFNRTFEGSSYNMCGNLIPLTNSTGPGIVSGDYKPDGKRPKDTSTTSGSPPASTNDVKSGASAIQMSLSTGTLALLSLGLAMVPL</sequence>
<keyword evidence="4" id="KW-1185">Reference proteome</keyword>
<dbReference type="OrthoDB" id="2422034at2759"/>
<proteinExistence type="predicted"/>
<evidence type="ECO:0000256" key="1">
    <source>
        <dbReference type="SAM" id="MobiDB-lite"/>
    </source>
</evidence>
<accession>A0A1Y2GLN6</accession>
<organism evidence="3 4">
    <name type="scientific">Lobosporangium transversale</name>
    <dbReference type="NCBI Taxonomy" id="64571"/>
    <lineage>
        <taxon>Eukaryota</taxon>
        <taxon>Fungi</taxon>
        <taxon>Fungi incertae sedis</taxon>
        <taxon>Mucoromycota</taxon>
        <taxon>Mortierellomycotina</taxon>
        <taxon>Mortierellomycetes</taxon>
        <taxon>Mortierellales</taxon>
        <taxon>Mortierellaceae</taxon>
        <taxon>Lobosporangium</taxon>
    </lineage>
</organism>
<dbReference type="RefSeq" id="XP_021881016.1">
    <property type="nucleotide sequence ID" value="XM_022024280.1"/>
</dbReference>